<proteinExistence type="predicted"/>
<keyword evidence="2" id="KW-1185">Reference proteome</keyword>
<dbReference type="EMBL" id="JBHSBL010000037">
    <property type="protein sequence ID" value="MFC4072448.1"/>
    <property type="molecule type" value="Genomic_DNA"/>
</dbReference>
<evidence type="ECO:0000313" key="2">
    <source>
        <dbReference type="Proteomes" id="UP001595867"/>
    </source>
</evidence>
<reference evidence="2" key="1">
    <citation type="journal article" date="2019" name="Int. J. Syst. Evol. Microbiol.">
        <title>The Global Catalogue of Microorganisms (GCM) 10K type strain sequencing project: providing services to taxonomists for standard genome sequencing and annotation.</title>
        <authorList>
            <consortium name="The Broad Institute Genomics Platform"/>
            <consortium name="The Broad Institute Genome Sequencing Center for Infectious Disease"/>
            <person name="Wu L."/>
            <person name="Ma J."/>
        </authorList>
    </citation>
    <scope>NUCLEOTIDE SEQUENCE [LARGE SCALE GENOMIC DNA]</scope>
    <source>
        <strain evidence="2">TBRC 5832</strain>
    </source>
</reference>
<comment type="caution">
    <text evidence="1">The sequence shown here is derived from an EMBL/GenBank/DDBJ whole genome shotgun (WGS) entry which is preliminary data.</text>
</comment>
<dbReference type="RefSeq" id="WP_378073323.1">
    <property type="nucleotide sequence ID" value="NZ_JBHSBL010000037.1"/>
</dbReference>
<dbReference type="Proteomes" id="UP001595867">
    <property type="component" value="Unassembled WGS sequence"/>
</dbReference>
<accession>A0ABV8JD84</accession>
<evidence type="ECO:0008006" key="3">
    <source>
        <dbReference type="Google" id="ProtNLM"/>
    </source>
</evidence>
<name>A0ABV8JD84_9ACTN</name>
<organism evidence="1 2">
    <name type="scientific">Actinoplanes subglobosus</name>
    <dbReference type="NCBI Taxonomy" id="1547892"/>
    <lineage>
        <taxon>Bacteria</taxon>
        <taxon>Bacillati</taxon>
        <taxon>Actinomycetota</taxon>
        <taxon>Actinomycetes</taxon>
        <taxon>Micromonosporales</taxon>
        <taxon>Micromonosporaceae</taxon>
        <taxon>Actinoplanes</taxon>
    </lineage>
</organism>
<sequence length="139" mass="15069">MKINVAVTVALMIAVSGCGVNDDGEPVDLRYENVVGTWQGDPGRTFVFAGDGTFTATDLPARMFDTPVADGAAIDGSGFWRLSSPIEDPEKRRSVVHLNFRRLAGKDVNSSGPSLDARSDRLFFFYDGGWYAYAKLPTA</sequence>
<evidence type="ECO:0000313" key="1">
    <source>
        <dbReference type="EMBL" id="MFC4072448.1"/>
    </source>
</evidence>
<dbReference type="PROSITE" id="PS51257">
    <property type="entry name" value="PROKAR_LIPOPROTEIN"/>
    <property type="match status" value="1"/>
</dbReference>
<protein>
    <recommendedName>
        <fullName evidence="3">Lipocalin-like domain-containing protein</fullName>
    </recommendedName>
</protein>
<gene>
    <name evidence="1" type="ORF">ACFO0C_46615</name>
</gene>